<evidence type="ECO:0000313" key="2">
    <source>
        <dbReference type="Proteomes" id="UP000828048"/>
    </source>
</evidence>
<gene>
    <name evidence="1" type="ORF">Vadar_010442</name>
</gene>
<organism evidence="1 2">
    <name type="scientific">Vaccinium darrowii</name>
    <dbReference type="NCBI Taxonomy" id="229202"/>
    <lineage>
        <taxon>Eukaryota</taxon>
        <taxon>Viridiplantae</taxon>
        <taxon>Streptophyta</taxon>
        <taxon>Embryophyta</taxon>
        <taxon>Tracheophyta</taxon>
        <taxon>Spermatophyta</taxon>
        <taxon>Magnoliopsida</taxon>
        <taxon>eudicotyledons</taxon>
        <taxon>Gunneridae</taxon>
        <taxon>Pentapetalae</taxon>
        <taxon>asterids</taxon>
        <taxon>Ericales</taxon>
        <taxon>Ericaceae</taxon>
        <taxon>Vaccinioideae</taxon>
        <taxon>Vaccinieae</taxon>
        <taxon>Vaccinium</taxon>
    </lineage>
</organism>
<comment type="caution">
    <text evidence="1">The sequence shown here is derived from an EMBL/GenBank/DDBJ whole genome shotgun (WGS) entry which is preliminary data.</text>
</comment>
<reference evidence="1 2" key="1">
    <citation type="journal article" date="2021" name="Hortic Res">
        <title>High-quality reference genome and annotation aids understanding of berry development for evergreen blueberry (Vaccinium darrowii).</title>
        <authorList>
            <person name="Yu J."/>
            <person name="Hulse-Kemp A.M."/>
            <person name="Babiker E."/>
            <person name="Staton M."/>
        </authorList>
    </citation>
    <scope>NUCLEOTIDE SEQUENCE [LARGE SCALE GENOMIC DNA]</scope>
    <source>
        <strain evidence="2">cv. NJ 8807/NJ 8810</strain>
        <tissue evidence="1">Young leaf</tissue>
    </source>
</reference>
<sequence>MASFGRMKEEQAVMQEFIYHKRKFYAVDCKGRCVVIGFDFKANEAAFSKGNEWLKLVTLLTLGDDLYLVVEKLDGKRVDKFNEVANCSSVEDGLVHYTVTIQVMFYKLNEANKEWENVVDLTDRVFFVGDVCSYSISTQDFPGLRGKCVYFPENMFTTSIEENKKMGKFWGVTGVYNLEDGSFGPLALFPFHWSIFGFTVLETITK</sequence>
<proteinExistence type="predicted"/>
<protein>
    <submittedName>
        <fullName evidence="1">Uncharacterized protein</fullName>
    </submittedName>
</protein>
<evidence type="ECO:0000313" key="1">
    <source>
        <dbReference type="EMBL" id="KAH7865732.1"/>
    </source>
</evidence>
<accession>A0ACB7ZIQ5</accession>
<name>A0ACB7ZIQ5_9ERIC</name>
<keyword evidence="2" id="KW-1185">Reference proteome</keyword>
<dbReference type="EMBL" id="CM037159">
    <property type="protein sequence ID" value="KAH7865732.1"/>
    <property type="molecule type" value="Genomic_DNA"/>
</dbReference>
<dbReference type="Proteomes" id="UP000828048">
    <property type="component" value="Chromosome 9"/>
</dbReference>